<dbReference type="EMBL" id="JABWDY010020445">
    <property type="protein sequence ID" value="KAF5193154.1"/>
    <property type="molecule type" value="Genomic_DNA"/>
</dbReference>
<comment type="caution">
    <text evidence="6">The sequence shown here is derived from an EMBL/GenBank/DDBJ whole genome shotgun (WGS) entry which is preliminary data.</text>
</comment>
<dbReference type="SMART" id="SM00184">
    <property type="entry name" value="RING"/>
    <property type="match status" value="1"/>
</dbReference>
<evidence type="ECO:0000313" key="6">
    <source>
        <dbReference type="EMBL" id="KAF5193154.1"/>
    </source>
</evidence>
<dbReference type="InterPro" id="IPR051834">
    <property type="entry name" value="RING_finger_E3_ligase"/>
</dbReference>
<dbReference type="PANTHER" id="PTHR45931:SF16">
    <property type="entry name" value="RING_U-BOX SUPERFAMILY PROTEIN"/>
    <property type="match status" value="1"/>
</dbReference>
<organism evidence="6 8">
    <name type="scientific">Thalictrum thalictroides</name>
    <name type="common">Rue-anemone</name>
    <name type="synonym">Anemone thalictroides</name>
    <dbReference type="NCBI Taxonomy" id="46969"/>
    <lineage>
        <taxon>Eukaryota</taxon>
        <taxon>Viridiplantae</taxon>
        <taxon>Streptophyta</taxon>
        <taxon>Embryophyta</taxon>
        <taxon>Tracheophyta</taxon>
        <taxon>Spermatophyta</taxon>
        <taxon>Magnoliopsida</taxon>
        <taxon>Ranunculales</taxon>
        <taxon>Ranunculaceae</taxon>
        <taxon>Thalictroideae</taxon>
        <taxon>Thalictrum</taxon>
    </lineage>
</organism>
<dbReference type="GO" id="GO:0006511">
    <property type="term" value="P:ubiquitin-dependent protein catabolic process"/>
    <property type="evidence" value="ECO:0007669"/>
    <property type="project" value="TreeGrafter"/>
</dbReference>
<reference evidence="6 8" key="1">
    <citation type="submission" date="2020-06" db="EMBL/GenBank/DDBJ databases">
        <title>Transcriptomic and genomic resources for Thalictrum thalictroides and T. hernandezii: Facilitating candidate gene discovery in an emerging model plant lineage.</title>
        <authorList>
            <person name="Arias T."/>
            <person name="Riano-Pachon D.M."/>
            <person name="Di Stilio V.S."/>
        </authorList>
    </citation>
    <scope>NUCLEOTIDE SEQUENCE [LARGE SCALE GENOMIC DNA]</scope>
    <source>
        <strain evidence="8">cv. WT478/WT964</strain>
        <strain evidence="6">WT478/WT964</strain>
        <tissue evidence="6">Leaves</tissue>
    </source>
</reference>
<keyword evidence="2 4" id="KW-0863">Zinc-finger</keyword>
<dbReference type="SUPFAM" id="SSF57850">
    <property type="entry name" value="RING/U-box"/>
    <property type="match status" value="1"/>
</dbReference>
<dbReference type="Gene3D" id="3.30.40.10">
    <property type="entry name" value="Zinc/RING finger domain, C3HC4 (zinc finger)"/>
    <property type="match status" value="1"/>
</dbReference>
<dbReference type="GO" id="GO:0061630">
    <property type="term" value="F:ubiquitin protein ligase activity"/>
    <property type="evidence" value="ECO:0007669"/>
    <property type="project" value="TreeGrafter"/>
</dbReference>
<gene>
    <name evidence="7" type="ORF">FRX31_012388</name>
    <name evidence="6" type="ORF">FRX31_017259</name>
</gene>
<dbReference type="InterPro" id="IPR001841">
    <property type="entry name" value="Znf_RING"/>
</dbReference>
<dbReference type="CDD" id="cd16454">
    <property type="entry name" value="RING-H2_PA-TM-RING"/>
    <property type="match status" value="1"/>
</dbReference>
<evidence type="ECO:0000256" key="1">
    <source>
        <dbReference type="ARBA" id="ARBA00022723"/>
    </source>
</evidence>
<keyword evidence="8" id="KW-1185">Reference proteome</keyword>
<keyword evidence="1" id="KW-0479">Metal-binding</keyword>
<evidence type="ECO:0000256" key="2">
    <source>
        <dbReference type="ARBA" id="ARBA00022771"/>
    </source>
</evidence>
<proteinExistence type="predicted"/>
<dbReference type="InterPro" id="IPR013083">
    <property type="entry name" value="Znf_RING/FYVE/PHD"/>
</dbReference>
<evidence type="ECO:0000256" key="4">
    <source>
        <dbReference type="PROSITE-ProRule" id="PRU00175"/>
    </source>
</evidence>
<evidence type="ECO:0000256" key="3">
    <source>
        <dbReference type="ARBA" id="ARBA00022833"/>
    </source>
</evidence>
<dbReference type="PANTHER" id="PTHR45931">
    <property type="entry name" value="SI:CH211-59O9.10"/>
    <property type="match status" value="1"/>
</dbReference>
<sequence>MATTQRTHYTNITKECIWDSFDNPTSSGDPDVFINFRIKERSVAAVRSYGGHLVVTDESVCGPVEKVYRIEFGDMIFYRKLTDCVKDILRKAYLLYSSTNYNISSCKSLCKELVDYAHNVALQCILTRLKSRLARLDIIADVEVEKITISDNYASVDEVFARVQSESMADNNQKVRFAASKVSINMLERKKYEKGEQLEACIVCMDDFLMGEEIIVMPCMRSHIFHENCIVIWLEESHVCPLCRFKLPTEA</sequence>
<dbReference type="AlphaFoldDB" id="A0A7J6W6Z2"/>
<evidence type="ECO:0000313" key="8">
    <source>
        <dbReference type="Proteomes" id="UP000554482"/>
    </source>
</evidence>
<dbReference type="GO" id="GO:0008270">
    <property type="term" value="F:zinc ion binding"/>
    <property type="evidence" value="ECO:0007669"/>
    <property type="project" value="UniProtKB-KW"/>
</dbReference>
<feature type="domain" description="RING-type" evidence="5">
    <location>
        <begin position="201"/>
        <end position="244"/>
    </location>
</feature>
<dbReference type="PROSITE" id="PS50089">
    <property type="entry name" value="ZF_RING_2"/>
    <property type="match status" value="1"/>
</dbReference>
<protein>
    <submittedName>
        <fullName evidence="7">E3 ubiquitin-protein ligase ring1-like</fullName>
    </submittedName>
</protein>
<name>A0A7J6W6Z2_THATH</name>
<dbReference type="EMBL" id="JABWDY010013851">
    <property type="protein sequence ID" value="KAF5198025.1"/>
    <property type="molecule type" value="Genomic_DNA"/>
</dbReference>
<evidence type="ECO:0000259" key="5">
    <source>
        <dbReference type="PROSITE" id="PS50089"/>
    </source>
</evidence>
<dbReference type="GO" id="GO:0005634">
    <property type="term" value="C:nucleus"/>
    <property type="evidence" value="ECO:0007669"/>
    <property type="project" value="TreeGrafter"/>
</dbReference>
<keyword evidence="3" id="KW-0862">Zinc</keyword>
<dbReference type="OrthoDB" id="4348522at2759"/>
<evidence type="ECO:0000313" key="7">
    <source>
        <dbReference type="EMBL" id="KAF5198025.1"/>
    </source>
</evidence>
<accession>A0A7J6W6Z2</accession>
<dbReference type="Proteomes" id="UP000554482">
    <property type="component" value="Unassembled WGS sequence"/>
</dbReference>
<dbReference type="Pfam" id="PF13639">
    <property type="entry name" value="zf-RING_2"/>
    <property type="match status" value="1"/>
</dbReference>